<feature type="non-terminal residue" evidence="3">
    <location>
        <position position="195"/>
    </location>
</feature>
<dbReference type="GO" id="GO:0016020">
    <property type="term" value="C:membrane"/>
    <property type="evidence" value="ECO:0007669"/>
    <property type="project" value="TreeGrafter"/>
</dbReference>
<dbReference type="Gene3D" id="3.30.420.40">
    <property type="match status" value="1"/>
</dbReference>
<evidence type="ECO:0000256" key="1">
    <source>
        <dbReference type="ARBA" id="ARBA00006484"/>
    </source>
</evidence>
<reference evidence="3" key="1">
    <citation type="journal article" date="2014" name="Front. Microbiol.">
        <title>High frequency of phylogenetically diverse reductive dehalogenase-homologous genes in deep subseafloor sedimentary metagenomes.</title>
        <authorList>
            <person name="Kawai M."/>
            <person name="Futagami T."/>
            <person name="Toyoda A."/>
            <person name="Takaki Y."/>
            <person name="Nishi S."/>
            <person name="Hori S."/>
            <person name="Arai W."/>
            <person name="Tsubouchi T."/>
            <person name="Morono Y."/>
            <person name="Uchiyama I."/>
            <person name="Ito T."/>
            <person name="Fujiyama A."/>
            <person name="Inagaki F."/>
            <person name="Takami H."/>
        </authorList>
    </citation>
    <scope>NUCLEOTIDE SEQUENCE</scope>
    <source>
        <strain evidence="3">Expedition CK06-06</strain>
    </source>
</reference>
<dbReference type="AlphaFoldDB" id="X1GUX9"/>
<dbReference type="InterPro" id="IPR043129">
    <property type="entry name" value="ATPase_NBD"/>
</dbReference>
<dbReference type="PANTHER" id="PTHR44196">
    <property type="entry name" value="DEHYDROGENASE/REDUCTASE SDR FAMILY MEMBER 7B"/>
    <property type="match status" value="1"/>
</dbReference>
<name>X1GUX9_9ZZZZ</name>
<dbReference type="Pfam" id="PF00106">
    <property type="entry name" value="adh_short"/>
    <property type="match status" value="1"/>
</dbReference>
<accession>X1GUX9</accession>
<dbReference type="PANTHER" id="PTHR44196:SF1">
    <property type="entry name" value="DEHYDROGENASE_REDUCTASE SDR FAMILY MEMBER 7B"/>
    <property type="match status" value="1"/>
</dbReference>
<dbReference type="InterPro" id="IPR002347">
    <property type="entry name" value="SDR_fam"/>
</dbReference>
<comment type="caution">
    <text evidence="3">The sequence shown here is derived from an EMBL/GenBank/DDBJ whole genome shotgun (WGS) entry which is preliminary data.</text>
</comment>
<proteinExistence type="inferred from homology"/>
<dbReference type="SUPFAM" id="SSF53067">
    <property type="entry name" value="Actin-like ATPase domain"/>
    <property type="match status" value="1"/>
</dbReference>
<comment type="similarity">
    <text evidence="1">Belongs to the short-chain dehydrogenases/reductases (SDR) family.</text>
</comment>
<evidence type="ECO:0000256" key="2">
    <source>
        <dbReference type="ARBA" id="ARBA00023002"/>
    </source>
</evidence>
<dbReference type="SUPFAM" id="SSF51735">
    <property type="entry name" value="NAD(P)-binding Rossmann-fold domains"/>
    <property type="match status" value="1"/>
</dbReference>
<keyword evidence="2" id="KW-0560">Oxidoreductase</keyword>
<dbReference type="GO" id="GO:0016491">
    <property type="term" value="F:oxidoreductase activity"/>
    <property type="evidence" value="ECO:0007669"/>
    <property type="project" value="UniProtKB-KW"/>
</dbReference>
<dbReference type="Gene3D" id="3.40.50.720">
    <property type="entry name" value="NAD(P)-binding Rossmann-like Domain"/>
    <property type="match status" value="1"/>
</dbReference>
<protein>
    <submittedName>
        <fullName evidence="3">Uncharacterized protein</fullName>
    </submittedName>
</protein>
<evidence type="ECO:0000313" key="3">
    <source>
        <dbReference type="EMBL" id="GAH61731.1"/>
    </source>
</evidence>
<sequence>MKKISRKNLFDITEKIALITGSSRGLGLILARGLGEAGATLILNGRNRETLNRAVTQLNQEGLTAYGYAFNVTNRKEIQDAIEHINLGLLKNAGLSFKKEVIVTGGCARSSLVRKILADILDMRVLYLKGDSRADYADAWLAGKGVGVFSDYRLMKKKLKILDTYEPDPELHGYYCNIFETVYKELYPCLKNLFQ</sequence>
<organism evidence="3">
    <name type="scientific">marine sediment metagenome</name>
    <dbReference type="NCBI Taxonomy" id="412755"/>
    <lineage>
        <taxon>unclassified sequences</taxon>
        <taxon>metagenomes</taxon>
        <taxon>ecological metagenomes</taxon>
    </lineage>
</organism>
<dbReference type="InterPro" id="IPR036291">
    <property type="entry name" value="NAD(P)-bd_dom_sf"/>
</dbReference>
<gene>
    <name evidence="3" type="ORF">S03H2_29389</name>
</gene>
<dbReference type="EMBL" id="BARU01017736">
    <property type="protein sequence ID" value="GAH61731.1"/>
    <property type="molecule type" value="Genomic_DNA"/>
</dbReference>